<reference evidence="3" key="1">
    <citation type="submission" date="2022-07" db="EMBL/GenBank/DDBJ databases">
        <title>Evaluation of T. orientalis genome assembly methods using nanopore sequencing and analysis of variation between genomes.</title>
        <authorList>
            <person name="Yam J."/>
            <person name="Micallef M.L."/>
            <person name="Liu M."/>
            <person name="Djordjevic S.P."/>
            <person name="Bogema D.R."/>
            <person name="Jenkins C."/>
        </authorList>
    </citation>
    <scope>NUCLEOTIDE SEQUENCE</scope>
    <source>
        <strain evidence="3">Fish Creek</strain>
    </source>
</reference>
<accession>A0A976XKF8</accession>
<name>A0A976XKF8_THEOR</name>
<dbReference type="EMBL" id="CP056066">
    <property type="protein sequence ID" value="UVC54366.1"/>
    <property type="molecule type" value="Genomic_DNA"/>
</dbReference>
<evidence type="ECO:0000256" key="1">
    <source>
        <dbReference type="SAM" id="MobiDB-lite"/>
    </source>
</evidence>
<evidence type="ECO:0000313" key="4">
    <source>
        <dbReference type="Proteomes" id="UP000244803"/>
    </source>
</evidence>
<protein>
    <recommendedName>
        <fullName evidence="5">SfiI-subtelomeric related protein family member</fullName>
    </recommendedName>
</protein>
<dbReference type="Proteomes" id="UP000244803">
    <property type="component" value="Chromosome 3"/>
</dbReference>
<dbReference type="Pfam" id="PF04385">
    <property type="entry name" value="FAINT"/>
    <property type="match status" value="1"/>
</dbReference>
<sequence length="1190" mass="134375">MRLYLNFILIYLISHSKWILVESSDLAGSYSSGAVATPGTDGTTVQAAGNDQQSSTTLADPSGQPSSTSSDAGTASSISQSGEDSENQASKAAEGGSVSEGSDSTSTRSSAGTPPAKTGVDLDITSESSTNEFEYKKDGQYVTYTAKGDNAFKLVKDGTTEVWKTVDSSEYSLKVELDLMNKDAKAIIIYFDDNKTKVLKNDAENDLWIAIDTTKVNPCSLNINYSSETYLYKNECKNNVRTFTARSGFAFKCANEYIDGNKVEIWKTNNETEYGNKIEIDLMNDDAKVVTVYFVDKKTMVLKKDGKNEPWNEIDTSKVNPKSIDITDTKETYFYSNKLDKNVRTFTAKKGFAFNDAIEFIDDNKVEIWKADKESEYVNKIDIDLMNNDSKAVTVFQGDDKTRLFIKENANDTWKEIDVTKVNPKSMDITDDKETYVYSNMLQGSTRTFTAKKGFSFNIVNEIIDCNKVEIWKADKENEYSNKIEVDLMNKDSKAVTVFLGDNKNKIYMKSGKNDPWKEIDTTNVNPEEVNIDYPCESYFYKHELNGYYRTFTAKTGFAIKGAHEYVNKKKVEIWTTSNESEYANKIEVDSLANDGKAVTLYLNDDRTKVFKKDGKNDSWNEIDLSKVNPKPVNINYPHQSYFYTNELKGETRTFTAKEGFMFNHARFFPKNTWVDIWKTDNESEYANKIEVEGAKKVTIYLADGSTKVIEKGSDGKWPVDTSGQGTGRGPSGEEVASTGTDQSGSRANASGEGKMAEGSDSTSSGSPADGSTNKTGVDLNIKSDKKSNKNLEYEKVGEYATYTAKDNYAFKLVKEDGTNIWEATNATEYSIKVEVDLMVESKVVTIFLSENKTKVFKKDVENDRWTEFDTSKVNAMSININYPYETYFYKHELNGSYRTFTAKTGFAIKGAHEYVNKKKVEVWNTDNENEYVDKIEVDLMNNDAKAVTVYMAGNKTRVFKKDGMSEPWKEIDTNNVNPKPVNINYPYECYFYQNKLQDNFRTFTAKKGFAFKNVIEYINNIKIEIWKADQDSEYVNKIDIDLMNNDSKAVTFYMRNNTTRIFMRSGMNGAWNEIDTTKVNAKSVNIQYTYDCHYYINSLDNDVRTFTAKKGFMFNHARCFVDNDWLDIWKTDNESEYANKIEVEGAKKVTIYLADGSTKVIEKGSDGKWPVDTSGQGTGRGPSLESTSS</sequence>
<feature type="region of interest" description="Disordered" evidence="1">
    <location>
        <begin position="39"/>
        <end position="128"/>
    </location>
</feature>
<feature type="compositionally biased region" description="Polar residues" evidence="1">
    <location>
        <begin position="760"/>
        <end position="776"/>
    </location>
</feature>
<feature type="signal peptide" evidence="2">
    <location>
        <begin position="1"/>
        <end position="23"/>
    </location>
</feature>
<keyword evidence="2" id="KW-0732">Signal</keyword>
<feature type="region of interest" description="Disordered" evidence="1">
    <location>
        <begin position="1163"/>
        <end position="1190"/>
    </location>
</feature>
<evidence type="ECO:0000256" key="2">
    <source>
        <dbReference type="SAM" id="SignalP"/>
    </source>
</evidence>
<dbReference type="InterPro" id="IPR007480">
    <property type="entry name" value="DUF529"/>
</dbReference>
<organism evidence="3 4">
    <name type="scientific">Theileria orientalis</name>
    <dbReference type="NCBI Taxonomy" id="68886"/>
    <lineage>
        <taxon>Eukaryota</taxon>
        <taxon>Sar</taxon>
        <taxon>Alveolata</taxon>
        <taxon>Apicomplexa</taxon>
        <taxon>Aconoidasida</taxon>
        <taxon>Piroplasmida</taxon>
        <taxon>Theileriidae</taxon>
        <taxon>Theileria</taxon>
    </lineage>
</organism>
<feature type="compositionally biased region" description="Polar residues" evidence="1">
    <location>
        <begin position="39"/>
        <end position="65"/>
    </location>
</feature>
<feature type="compositionally biased region" description="Polar residues" evidence="1">
    <location>
        <begin position="738"/>
        <end position="749"/>
    </location>
</feature>
<dbReference type="AlphaFoldDB" id="A0A976XKF8"/>
<gene>
    <name evidence="3" type="ORF">MACJ_003908</name>
</gene>
<feature type="region of interest" description="Disordered" evidence="1">
    <location>
        <begin position="712"/>
        <end position="782"/>
    </location>
</feature>
<feature type="chain" id="PRO_5037814454" description="SfiI-subtelomeric related protein family member" evidence="2">
    <location>
        <begin position="24"/>
        <end position="1190"/>
    </location>
</feature>
<proteinExistence type="predicted"/>
<feature type="compositionally biased region" description="Low complexity" evidence="1">
    <location>
        <begin position="66"/>
        <end position="81"/>
    </location>
</feature>
<evidence type="ECO:0000313" key="3">
    <source>
        <dbReference type="EMBL" id="UVC54366.1"/>
    </source>
</evidence>
<feature type="compositionally biased region" description="Low complexity" evidence="1">
    <location>
        <begin position="89"/>
        <end position="113"/>
    </location>
</feature>
<evidence type="ECO:0008006" key="5">
    <source>
        <dbReference type="Google" id="ProtNLM"/>
    </source>
</evidence>